<keyword evidence="2" id="KW-1003">Cell membrane</keyword>
<organism evidence="7 8">
    <name type="scientific">Brevibacillus centrosporus</name>
    <dbReference type="NCBI Taxonomy" id="54910"/>
    <lineage>
        <taxon>Bacteria</taxon>
        <taxon>Bacillati</taxon>
        <taxon>Bacillota</taxon>
        <taxon>Bacilli</taxon>
        <taxon>Bacillales</taxon>
        <taxon>Paenibacillaceae</taxon>
        <taxon>Brevibacillus</taxon>
    </lineage>
</organism>
<name>A0A1I3ZUV7_9BACL</name>
<dbReference type="InterPro" id="IPR052770">
    <property type="entry name" value="Cobalt_transport_CbiQ"/>
</dbReference>
<feature type="transmembrane region" description="Helical" evidence="6">
    <location>
        <begin position="122"/>
        <end position="143"/>
    </location>
</feature>
<keyword evidence="8" id="KW-1185">Reference proteome</keyword>
<keyword evidence="4 6" id="KW-1133">Transmembrane helix</keyword>
<dbReference type="GO" id="GO:0006824">
    <property type="term" value="P:cobalt ion transport"/>
    <property type="evidence" value="ECO:0007669"/>
    <property type="project" value="InterPro"/>
</dbReference>
<dbReference type="PANTHER" id="PTHR43723">
    <property type="entry name" value="COBALT TRANSPORT PROTEIN CBIQ"/>
    <property type="match status" value="1"/>
</dbReference>
<proteinExistence type="predicted"/>
<dbReference type="AlphaFoldDB" id="A0A1I3ZUV7"/>
<dbReference type="RefSeq" id="WP_092273074.1">
    <property type="nucleotide sequence ID" value="NZ_CP183838.1"/>
</dbReference>
<evidence type="ECO:0000256" key="4">
    <source>
        <dbReference type="ARBA" id="ARBA00022989"/>
    </source>
</evidence>
<dbReference type="Proteomes" id="UP000198915">
    <property type="component" value="Unassembled WGS sequence"/>
</dbReference>
<dbReference type="InterPro" id="IPR003339">
    <property type="entry name" value="ABC/ECF_trnsptr_transmembrane"/>
</dbReference>
<evidence type="ECO:0000256" key="5">
    <source>
        <dbReference type="ARBA" id="ARBA00023136"/>
    </source>
</evidence>
<feature type="transmembrane region" description="Helical" evidence="6">
    <location>
        <begin position="65"/>
        <end position="84"/>
    </location>
</feature>
<keyword evidence="3 6" id="KW-0812">Transmembrane</keyword>
<dbReference type="GO" id="GO:0043190">
    <property type="term" value="C:ATP-binding cassette (ABC) transporter complex"/>
    <property type="evidence" value="ECO:0007669"/>
    <property type="project" value="InterPro"/>
</dbReference>
<dbReference type="NCBIfam" id="TIGR02454">
    <property type="entry name" value="ECF_T_CbiQ"/>
    <property type="match status" value="1"/>
</dbReference>
<dbReference type="PANTHER" id="PTHR43723:SF1">
    <property type="entry name" value="COBALT TRANSPORT PROTEIN CBIQ"/>
    <property type="match status" value="1"/>
</dbReference>
<keyword evidence="5 6" id="KW-0472">Membrane</keyword>
<dbReference type="STRING" id="1884381.SAMN05518846_1148"/>
<reference evidence="8" key="1">
    <citation type="submission" date="2016-10" db="EMBL/GenBank/DDBJ databases">
        <authorList>
            <person name="Varghese N."/>
            <person name="Submissions S."/>
        </authorList>
    </citation>
    <scope>NUCLEOTIDE SEQUENCE [LARGE SCALE GENOMIC DNA]</scope>
    <source>
        <strain evidence="8">OK042</strain>
    </source>
</reference>
<evidence type="ECO:0000256" key="2">
    <source>
        <dbReference type="ARBA" id="ARBA00022475"/>
    </source>
</evidence>
<dbReference type="Pfam" id="PF02361">
    <property type="entry name" value="CbiQ"/>
    <property type="match status" value="1"/>
</dbReference>
<sequence length="267" mass="30399">MNWQQLDTLSYQNRLRDLSPEHKLLFGGVLLLLVLTGHALVQLLVFLWMGVWVIAYARIPMKAHLLFLILPLSFFIAGLPAILFDLTQNRTGAPPADAVLSWEVGSYAIYVGQASVSRALELFYRVLGSLACFSFLLFTVPFAEILQVFRRIGMPELVTDLLMIMYRFIFALLDASFQLWVAQRSRGGHRGFRALLRDVGMVATQLFVRAMRKYQSLSMGMVARGYSDSFHVQSLRIHTRSPRYEWESILGCIALVLLECLTGGWRF</sequence>
<comment type="subcellular location">
    <subcellularLocation>
        <location evidence="1">Cell membrane</location>
        <topology evidence="1">Multi-pass membrane protein</topology>
    </subcellularLocation>
</comment>
<gene>
    <name evidence="7" type="ORF">SAMN05518846_1148</name>
</gene>
<dbReference type="InterPro" id="IPR012809">
    <property type="entry name" value="ECF_CbiQ"/>
</dbReference>
<dbReference type="EMBL" id="FORT01000014">
    <property type="protein sequence ID" value="SFK47783.1"/>
    <property type="molecule type" value="Genomic_DNA"/>
</dbReference>
<evidence type="ECO:0000256" key="1">
    <source>
        <dbReference type="ARBA" id="ARBA00004651"/>
    </source>
</evidence>
<evidence type="ECO:0000313" key="7">
    <source>
        <dbReference type="EMBL" id="SFK47783.1"/>
    </source>
</evidence>
<feature type="transmembrane region" description="Helical" evidence="6">
    <location>
        <begin position="24"/>
        <end position="53"/>
    </location>
</feature>
<evidence type="ECO:0000313" key="8">
    <source>
        <dbReference type="Proteomes" id="UP000198915"/>
    </source>
</evidence>
<evidence type="ECO:0000256" key="3">
    <source>
        <dbReference type="ARBA" id="ARBA00022692"/>
    </source>
</evidence>
<dbReference type="CDD" id="cd16914">
    <property type="entry name" value="EcfT"/>
    <property type="match status" value="1"/>
</dbReference>
<feature type="transmembrane region" description="Helical" evidence="6">
    <location>
        <begin position="164"/>
        <end position="182"/>
    </location>
</feature>
<protein>
    <submittedName>
        <fullName evidence="7">Cobalt/nickel transport system permease protein</fullName>
    </submittedName>
</protein>
<accession>A0A1I3ZUV7</accession>
<evidence type="ECO:0000256" key="6">
    <source>
        <dbReference type="SAM" id="Phobius"/>
    </source>
</evidence>